<dbReference type="PANTHER" id="PTHR14374:SF0">
    <property type="entry name" value="TRAFFICKING PROTEIN PARTICLE COMPLEX SUBUNIT 11"/>
    <property type="match status" value="1"/>
</dbReference>
<protein>
    <recommendedName>
        <fullName evidence="1">Trafficking protein particle complex subunit 11 domain-containing protein</fullName>
    </recommendedName>
</protein>
<feature type="domain" description="Trafficking protein particle complex subunit 11" evidence="1">
    <location>
        <begin position="261"/>
        <end position="511"/>
    </location>
</feature>
<evidence type="ECO:0000259" key="1">
    <source>
        <dbReference type="Pfam" id="PF11817"/>
    </source>
</evidence>
<dbReference type="HOGENOM" id="CLU_003649_3_0_1"/>
<organism evidence="2 3">
    <name type="scientific">Nematostella vectensis</name>
    <name type="common">Starlet sea anemone</name>
    <dbReference type="NCBI Taxonomy" id="45351"/>
    <lineage>
        <taxon>Eukaryota</taxon>
        <taxon>Metazoa</taxon>
        <taxon>Cnidaria</taxon>
        <taxon>Anthozoa</taxon>
        <taxon>Hexacorallia</taxon>
        <taxon>Actiniaria</taxon>
        <taxon>Edwardsiidae</taxon>
        <taxon>Nematostella</taxon>
    </lineage>
</organism>
<proteinExistence type="predicted"/>
<accession>A7SY06</accession>
<dbReference type="Pfam" id="PF11817">
    <property type="entry name" value="Foie-gras_1"/>
    <property type="match status" value="1"/>
</dbReference>
<dbReference type="InParanoid" id="A7SY06"/>
<dbReference type="PhylomeDB" id="A7SY06"/>
<name>A7SY06_NEMVE</name>
<dbReference type="Proteomes" id="UP000001593">
    <property type="component" value="Unassembled WGS sequence"/>
</dbReference>
<dbReference type="PANTHER" id="PTHR14374">
    <property type="entry name" value="FOIE GRAS"/>
    <property type="match status" value="1"/>
</dbReference>
<reference evidence="2 3" key="1">
    <citation type="journal article" date="2007" name="Science">
        <title>Sea anemone genome reveals ancestral eumetazoan gene repertoire and genomic organization.</title>
        <authorList>
            <person name="Putnam N.H."/>
            <person name="Srivastava M."/>
            <person name="Hellsten U."/>
            <person name="Dirks B."/>
            <person name="Chapman J."/>
            <person name="Salamov A."/>
            <person name="Terry A."/>
            <person name="Shapiro H."/>
            <person name="Lindquist E."/>
            <person name="Kapitonov V.V."/>
            <person name="Jurka J."/>
            <person name="Genikhovich G."/>
            <person name="Grigoriev I.V."/>
            <person name="Lucas S.M."/>
            <person name="Steele R.E."/>
            <person name="Finnerty J.R."/>
            <person name="Technau U."/>
            <person name="Martindale M.Q."/>
            <person name="Rokhsar D.S."/>
        </authorList>
    </citation>
    <scope>NUCLEOTIDE SEQUENCE [LARGE SCALE GENOMIC DNA]</scope>
    <source>
        <strain evidence="3">CH2 X CH6</strain>
    </source>
</reference>
<dbReference type="AlphaFoldDB" id="A7SY06"/>
<keyword evidence="3" id="KW-1185">Reference proteome</keyword>
<evidence type="ECO:0000313" key="2">
    <source>
        <dbReference type="EMBL" id="EDO31414.1"/>
    </source>
</evidence>
<dbReference type="STRING" id="45351.A7SY06"/>
<dbReference type="eggNOG" id="KOG4386">
    <property type="taxonomic scope" value="Eukaryota"/>
</dbReference>
<dbReference type="EMBL" id="DS469902">
    <property type="protein sequence ID" value="EDO31414.1"/>
    <property type="molecule type" value="Genomic_DNA"/>
</dbReference>
<sequence>MAAASDFPPELSTRPLGLVALSGLDTAQKQLHKAIWESFNNIATERAPLSYKLVPKDHEFPKAKPKRTSYDWYIPKGIIKSKWMLKHLNLVPAVVVVFYELDWNNAQWKDKQADCAAQVEKVRASLHGRNTKVAVVLIQKNTPLPPGEDMQAAERAAALCSACELSAKSLFVLPLTDHLPGYTKMLENAFYELGQSYYHGEGRRVKAHKEFLNKSTHQLLLVRHQFKVAFFNELRQDPHSAVKHYRQAYNLVTELRLTDVNMLEVKVVAGFINYKICRLSFHASAPLDAISQFRKHVDLWKEKIGCPQLAFEHVAWLSKQFSMFGDLFDEAIRSGLTALQTQHPGFYYQQAANNAIIRRQLGAVTPQTMDPLENAGKLDFFGQRPWRQGFQGIELTDQTLEHAGIVALQSQEVMVDHSWIIIPLLSSAVAQFKKYKSPRMKRYLMVQMGEEYYHARDYSKALVLLGRVTWDYRRERWWALLTSVLITSLRCAYLVGNVKEYVTLCFELMGRYTETSIEEKSRVQKNLTHILSTESPDPETGCDVDAVEEAKELWIQLSSQPPAPLPKPWLFYFYEFPVVFGPLCWPYGQQQEYDLSNGL</sequence>
<evidence type="ECO:0000313" key="3">
    <source>
        <dbReference type="Proteomes" id="UP000001593"/>
    </source>
</evidence>
<dbReference type="InterPro" id="IPR021773">
    <property type="entry name" value="TPC11"/>
</dbReference>
<gene>
    <name evidence="2" type="ORF">NEMVEDRAFT_v1g219293</name>
</gene>
<dbReference type="OMA" id="MELNIRY"/>